<dbReference type="EMBL" id="WNXC01000011">
    <property type="protein sequence ID" value="MBB2151732.1"/>
    <property type="molecule type" value="Genomic_DNA"/>
</dbReference>
<evidence type="ECO:0000313" key="1">
    <source>
        <dbReference type="EMBL" id="MBB2151732.1"/>
    </source>
</evidence>
<comment type="caution">
    <text evidence="1">The sequence shown here is derived from an EMBL/GenBank/DDBJ whole genome shotgun (WGS) entry which is preliminary data.</text>
</comment>
<reference evidence="1 2" key="1">
    <citation type="submission" date="2019-11" db="EMBL/GenBank/DDBJ databases">
        <title>Description of Pedobacter sp. LMG 31462T.</title>
        <authorList>
            <person name="Carlier A."/>
            <person name="Qi S."/>
            <person name="Vandamme P."/>
        </authorList>
    </citation>
    <scope>NUCLEOTIDE SEQUENCE [LARGE SCALE GENOMIC DNA]</scope>
    <source>
        <strain evidence="1 2">LMG 31462</strain>
    </source>
</reference>
<protein>
    <submittedName>
        <fullName evidence="1">Uncharacterized protein</fullName>
    </submittedName>
</protein>
<dbReference type="RefSeq" id="WP_182961699.1">
    <property type="nucleotide sequence ID" value="NZ_WNXC01000011.1"/>
</dbReference>
<proteinExistence type="predicted"/>
<name>A0ABR6F2M3_9SPHI</name>
<evidence type="ECO:0000313" key="2">
    <source>
        <dbReference type="Proteomes" id="UP000636110"/>
    </source>
</evidence>
<sequence length="119" mass="13988">MKMNVTINATEDFIVLCDLFKVEPQALIQKFVDQVSFPFYYSQPDGDERWATLFFLYYIGLQGKEIEIEMPQHEPFMNQMAEVVFNHLEAGHQYAAKAEIAGREVMKAWHQHIMEKRAE</sequence>
<organism evidence="1 2">
    <name type="scientific">Pedobacter gandavensis</name>
    <dbReference type="NCBI Taxonomy" id="2679963"/>
    <lineage>
        <taxon>Bacteria</taxon>
        <taxon>Pseudomonadati</taxon>
        <taxon>Bacteroidota</taxon>
        <taxon>Sphingobacteriia</taxon>
        <taxon>Sphingobacteriales</taxon>
        <taxon>Sphingobacteriaceae</taxon>
        <taxon>Pedobacter</taxon>
    </lineage>
</organism>
<dbReference type="Proteomes" id="UP000636110">
    <property type="component" value="Unassembled WGS sequence"/>
</dbReference>
<keyword evidence="2" id="KW-1185">Reference proteome</keyword>
<accession>A0ABR6F2M3</accession>
<gene>
    <name evidence="1" type="ORF">GM920_22750</name>
</gene>